<dbReference type="RefSeq" id="WP_113963316.1">
    <property type="nucleotide sequence ID" value="NZ_JACKUN010000037.1"/>
</dbReference>
<dbReference type="Proteomes" id="UP000252015">
    <property type="component" value="Unassembled WGS sequence"/>
</dbReference>
<feature type="domain" description="Sigma 54 modulation/S30EA ribosomal protein C-terminal" evidence="1">
    <location>
        <begin position="124"/>
        <end position="173"/>
    </location>
</feature>
<dbReference type="Gene3D" id="3.30.505.50">
    <property type="entry name" value="Sigma 54 modulation/S30EA ribosomal protein, C-terminal domain"/>
    <property type="match status" value="2"/>
</dbReference>
<dbReference type="InterPro" id="IPR032528">
    <property type="entry name" value="Ribosom_S30AE_C"/>
</dbReference>
<dbReference type="Pfam" id="PF16321">
    <property type="entry name" value="Ribosom_S30AE_C"/>
    <property type="match status" value="1"/>
</dbReference>
<sequence>MVYTPEPVSAREFPDVEVFSRGRVPAWEADRAARAVGRVLAHRGITGGARVRLTTANCPDGPMLVQVNLRVRDTPVRVQAVTAGRDDLPTALMRLDRQIVRVWSPWRPRPWPDRTRRILWATGEEVIARRKGYALRRMTPLEAVAVMDAMDYDVHLFTDIETGEDAVVYRGGPSGLRLARQLHMYPPGWSWSAPTTRPPVPLIVNSRPTPTLTEAAAMHRMCAHHLRFAFFTHPDSGRGRLLYPRYAGNLGLITSIDDSDEEGAS</sequence>
<proteinExistence type="predicted"/>
<evidence type="ECO:0000259" key="1">
    <source>
        <dbReference type="Pfam" id="PF16321"/>
    </source>
</evidence>
<evidence type="ECO:0000313" key="3">
    <source>
        <dbReference type="Proteomes" id="UP000252015"/>
    </source>
</evidence>
<keyword evidence="3" id="KW-1185">Reference proteome</keyword>
<dbReference type="GO" id="GO:0022627">
    <property type="term" value="C:cytosolic small ribosomal subunit"/>
    <property type="evidence" value="ECO:0007669"/>
    <property type="project" value="TreeGrafter"/>
</dbReference>
<dbReference type="STRING" id="29313.BHQ16_17545"/>
<dbReference type="GO" id="GO:0043024">
    <property type="term" value="F:ribosomal small subunit binding"/>
    <property type="evidence" value="ECO:0007669"/>
    <property type="project" value="TreeGrafter"/>
</dbReference>
<dbReference type="InterPro" id="IPR038416">
    <property type="entry name" value="Ribosom_S30AE_C_sf"/>
</dbReference>
<reference evidence="2 3" key="1">
    <citation type="submission" date="2018-05" db="EMBL/GenBank/DDBJ databases">
        <authorList>
            <consortium name="IHU Genomes"/>
        </authorList>
    </citation>
    <scope>NUCLEOTIDE SEQUENCE [LARGE SCALE GENOMIC DNA]</scope>
    <source>
        <strain evidence="2 3">P7336</strain>
    </source>
</reference>
<organism evidence="2 3">
    <name type="scientific">Mycobacterium shimoidei</name>
    <dbReference type="NCBI Taxonomy" id="29313"/>
    <lineage>
        <taxon>Bacteria</taxon>
        <taxon>Bacillati</taxon>
        <taxon>Actinomycetota</taxon>
        <taxon>Actinomycetes</taxon>
        <taxon>Mycobacteriales</taxon>
        <taxon>Mycobacteriaceae</taxon>
        <taxon>Mycobacterium</taxon>
    </lineage>
</organism>
<dbReference type="PANTHER" id="PTHR33231">
    <property type="entry name" value="30S RIBOSOMAL PROTEIN"/>
    <property type="match status" value="1"/>
</dbReference>
<dbReference type="OrthoDB" id="3825664at2"/>
<dbReference type="PANTHER" id="PTHR33231:SF1">
    <property type="entry name" value="30S RIBOSOMAL PROTEIN"/>
    <property type="match status" value="1"/>
</dbReference>
<gene>
    <name evidence="2" type="ORF">MSP7336_01275</name>
</gene>
<dbReference type="AlphaFoldDB" id="A0A375YWC8"/>
<dbReference type="InterPro" id="IPR050574">
    <property type="entry name" value="HPF/YfiA_ribosome-assoc"/>
</dbReference>
<evidence type="ECO:0000313" key="2">
    <source>
        <dbReference type="EMBL" id="SRX93045.1"/>
    </source>
</evidence>
<accession>A0A375YWC8</accession>
<dbReference type="GO" id="GO:0045900">
    <property type="term" value="P:negative regulation of translational elongation"/>
    <property type="evidence" value="ECO:0007669"/>
    <property type="project" value="TreeGrafter"/>
</dbReference>
<dbReference type="EMBL" id="UEGW01000001">
    <property type="protein sequence ID" value="SRX93045.1"/>
    <property type="molecule type" value="Genomic_DNA"/>
</dbReference>
<protein>
    <recommendedName>
        <fullName evidence="1">Sigma 54 modulation/S30EA ribosomal protein C-terminal domain-containing protein</fullName>
    </recommendedName>
</protein>
<name>A0A375YWC8_MYCSH</name>